<feature type="region of interest" description="Disordered" evidence="2">
    <location>
        <begin position="596"/>
        <end position="618"/>
    </location>
</feature>
<keyword evidence="4" id="KW-1185">Reference proteome</keyword>
<feature type="compositionally biased region" description="Polar residues" evidence="2">
    <location>
        <begin position="354"/>
        <end position="373"/>
    </location>
</feature>
<feature type="coiled-coil region" evidence="1">
    <location>
        <begin position="160"/>
        <end position="187"/>
    </location>
</feature>
<feature type="region of interest" description="Disordered" evidence="2">
    <location>
        <begin position="1"/>
        <end position="32"/>
    </location>
</feature>
<evidence type="ECO:0000256" key="2">
    <source>
        <dbReference type="SAM" id="MobiDB-lite"/>
    </source>
</evidence>
<organism evidence="3 4">
    <name type="scientific">Brachionus calyciflorus</name>
    <dbReference type="NCBI Taxonomy" id="104777"/>
    <lineage>
        <taxon>Eukaryota</taxon>
        <taxon>Metazoa</taxon>
        <taxon>Spiralia</taxon>
        <taxon>Gnathifera</taxon>
        <taxon>Rotifera</taxon>
        <taxon>Eurotatoria</taxon>
        <taxon>Monogononta</taxon>
        <taxon>Pseudotrocha</taxon>
        <taxon>Ploima</taxon>
        <taxon>Brachionidae</taxon>
        <taxon>Brachionus</taxon>
    </lineage>
</organism>
<dbReference type="EMBL" id="CAJNOC010001828">
    <property type="protein sequence ID" value="CAF0894003.1"/>
    <property type="molecule type" value="Genomic_DNA"/>
</dbReference>
<dbReference type="AlphaFoldDB" id="A0A813Z4B5"/>
<protein>
    <submittedName>
        <fullName evidence="3">Uncharacterized protein</fullName>
    </submittedName>
</protein>
<feature type="region of interest" description="Disordered" evidence="2">
    <location>
        <begin position="351"/>
        <end position="374"/>
    </location>
</feature>
<comment type="caution">
    <text evidence="3">The sequence shown here is derived from an EMBL/GenBank/DDBJ whole genome shotgun (WGS) entry which is preliminary data.</text>
</comment>
<dbReference type="Proteomes" id="UP000663879">
    <property type="component" value="Unassembled WGS sequence"/>
</dbReference>
<evidence type="ECO:0000313" key="4">
    <source>
        <dbReference type="Proteomes" id="UP000663879"/>
    </source>
</evidence>
<keyword evidence="1" id="KW-0175">Coiled coil</keyword>
<reference evidence="3" key="1">
    <citation type="submission" date="2021-02" db="EMBL/GenBank/DDBJ databases">
        <authorList>
            <person name="Nowell W R."/>
        </authorList>
    </citation>
    <scope>NUCLEOTIDE SEQUENCE</scope>
    <source>
        <strain evidence="3">Ploen Becks lab</strain>
    </source>
</reference>
<accession>A0A813Z4B5</accession>
<feature type="compositionally biased region" description="Low complexity" evidence="2">
    <location>
        <begin position="12"/>
        <end position="28"/>
    </location>
</feature>
<dbReference type="OrthoDB" id="10553294at2759"/>
<evidence type="ECO:0000313" key="3">
    <source>
        <dbReference type="EMBL" id="CAF0894003.1"/>
    </source>
</evidence>
<evidence type="ECO:0000256" key="1">
    <source>
        <dbReference type="SAM" id="Coils"/>
    </source>
</evidence>
<sequence>MLVVNEKENLMSTSSVSSISTPSTSTSSIDNEKLINSQNEKLVEDQSIFYEASLAQAECDDDLGEDSERAKKSYSNFDFVDGGGEEEDDSVIVDSIIDSNHYNLNNLKQIFLQTNSNNPIESISIGSKLNADEKLSQETKKYWATIDFYNNSKLAFSKRLKSVKSKRDKLDREMRNKNLKKENVTNVVKSPIDEKLEEMCTCVKCAIVIHEAHIRGCHNIHEILCTKCHTQIDLCKCCIRNENNKGIISVDVNLTETGKLESDLHSPKTNNCSDNIIVKNGFSQFEEKLFNIKNELVNLSETSLDVFDLLLQLSDTVLDLNNHISSSTNVNQLFLLNSHSNLNNENFFYDNENHQNISPNNHNHQTPPQSPNNHKNKIENFLQKKFYSTQAETQTNPNKQLNNSITNIINKINTRSTNQNHKNEQIKKINAPKSNCSLSPKNTKLIENIYDKTSVTQFFDSLLNSKSGDELSRASSGFYSATSLLTMVNQNDDDTQASLMSDTSQSYSVKQTPNIKLSNTTNNIISRQIKNSSNFDLSDVKNFRHSTASTSSSTTDSSIDQNKFLTIQSPKSKINGNVAGLAMNFNSKNLGSNNTISSSSSCTSPVPNMANNSGARRPSFKFENNTILNRVQNMHLKNKFSTPQNLNDISETVNGECGNALKRCSLNRESVLYERYAVKRQQSCISQKLIQTPVRSDCCQTSSLDSGINLPSENEDLKKMETT</sequence>
<name>A0A813Z4B5_9BILA</name>
<proteinExistence type="predicted"/>
<gene>
    <name evidence="3" type="ORF">OXX778_LOCUS11056</name>
</gene>
<feature type="compositionally biased region" description="Polar residues" evidence="2">
    <location>
        <begin position="605"/>
        <end position="614"/>
    </location>
</feature>